<accession>A0A5C5WML9</accession>
<evidence type="ECO:0000313" key="2">
    <source>
        <dbReference type="Proteomes" id="UP000316598"/>
    </source>
</evidence>
<sequence>MSDTKPSPKKSKINRGEQNLFRMQGLERMSTVLEALRDRDHGKNVLRSYLK</sequence>
<dbReference type="EMBL" id="SJPI01000002">
    <property type="protein sequence ID" value="TWT51253.1"/>
    <property type="molecule type" value="Genomic_DNA"/>
</dbReference>
<proteinExistence type="predicted"/>
<gene>
    <name evidence="1" type="ORF">Pla22_40300</name>
</gene>
<keyword evidence="2" id="KW-1185">Reference proteome</keyword>
<name>A0A5C5WML9_9BACT</name>
<dbReference type="AlphaFoldDB" id="A0A5C5WML9"/>
<organism evidence="1 2">
    <name type="scientific">Rubripirellula amarantea</name>
    <dbReference type="NCBI Taxonomy" id="2527999"/>
    <lineage>
        <taxon>Bacteria</taxon>
        <taxon>Pseudomonadati</taxon>
        <taxon>Planctomycetota</taxon>
        <taxon>Planctomycetia</taxon>
        <taxon>Pirellulales</taxon>
        <taxon>Pirellulaceae</taxon>
        <taxon>Rubripirellula</taxon>
    </lineage>
</organism>
<protein>
    <submittedName>
        <fullName evidence="1">Uncharacterized protein</fullName>
    </submittedName>
</protein>
<evidence type="ECO:0000313" key="1">
    <source>
        <dbReference type="EMBL" id="TWT51253.1"/>
    </source>
</evidence>
<comment type="caution">
    <text evidence="1">The sequence shown here is derived from an EMBL/GenBank/DDBJ whole genome shotgun (WGS) entry which is preliminary data.</text>
</comment>
<dbReference type="Proteomes" id="UP000316598">
    <property type="component" value="Unassembled WGS sequence"/>
</dbReference>
<reference evidence="1 2" key="1">
    <citation type="submission" date="2019-02" db="EMBL/GenBank/DDBJ databases">
        <title>Deep-cultivation of Planctomycetes and their phenomic and genomic characterization uncovers novel biology.</title>
        <authorList>
            <person name="Wiegand S."/>
            <person name="Jogler M."/>
            <person name="Boedeker C."/>
            <person name="Pinto D."/>
            <person name="Vollmers J."/>
            <person name="Rivas-Marin E."/>
            <person name="Kohn T."/>
            <person name="Peeters S.H."/>
            <person name="Heuer A."/>
            <person name="Rast P."/>
            <person name="Oberbeckmann S."/>
            <person name="Bunk B."/>
            <person name="Jeske O."/>
            <person name="Meyerdierks A."/>
            <person name="Storesund J.E."/>
            <person name="Kallscheuer N."/>
            <person name="Luecker S."/>
            <person name="Lage O.M."/>
            <person name="Pohl T."/>
            <person name="Merkel B.J."/>
            <person name="Hornburger P."/>
            <person name="Mueller R.-W."/>
            <person name="Bruemmer F."/>
            <person name="Labrenz M."/>
            <person name="Spormann A.M."/>
            <person name="Op Den Camp H."/>
            <person name="Overmann J."/>
            <person name="Amann R."/>
            <person name="Jetten M.S.M."/>
            <person name="Mascher T."/>
            <person name="Medema M.H."/>
            <person name="Devos D.P."/>
            <person name="Kaster A.-K."/>
            <person name="Ovreas L."/>
            <person name="Rohde M."/>
            <person name="Galperin M.Y."/>
            <person name="Jogler C."/>
        </authorList>
    </citation>
    <scope>NUCLEOTIDE SEQUENCE [LARGE SCALE GENOMIC DNA]</scope>
    <source>
        <strain evidence="1 2">Pla22</strain>
    </source>
</reference>